<reference evidence="2 3" key="1">
    <citation type="submission" date="2019-08" db="EMBL/GenBank/DDBJ databases">
        <title>In-depth cultivation of the pig gut microbiome towards novel bacterial diversity and tailored functional studies.</title>
        <authorList>
            <person name="Wylensek D."/>
            <person name="Hitch T.C.A."/>
            <person name="Clavel T."/>
        </authorList>
    </citation>
    <scope>NUCLEOTIDE SEQUENCE [LARGE SCALE GENOMIC DNA]</scope>
    <source>
        <strain evidence="2 3">BL-389-WT-3D</strain>
    </source>
</reference>
<name>A0A844F119_CLOSV</name>
<feature type="transmembrane region" description="Helical" evidence="1">
    <location>
        <begin position="33"/>
        <end position="51"/>
    </location>
</feature>
<dbReference type="RefSeq" id="WP_004607664.1">
    <property type="nucleotide sequence ID" value="NZ_AP024846.1"/>
</dbReference>
<sequence>MTLLTTVFAAIICTIIWYKGAPKSEMKVGTLCWMYWGASLMWLIDAVFEYAELGAEFFAPAPIDMLNDFYLGLSVVALGLIIWLIILLVKDPKGVVKEALFKKK</sequence>
<accession>A0A844F119</accession>
<dbReference type="Proteomes" id="UP000462363">
    <property type="component" value="Unassembled WGS sequence"/>
</dbReference>
<dbReference type="EMBL" id="VUMB01000001">
    <property type="protein sequence ID" value="MSS38918.1"/>
    <property type="molecule type" value="Genomic_DNA"/>
</dbReference>
<proteinExistence type="predicted"/>
<evidence type="ECO:0000256" key="1">
    <source>
        <dbReference type="SAM" id="Phobius"/>
    </source>
</evidence>
<evidence type="ECO:0000313" key="3">
    <source>
        <dbReference type="Proteomes" id="UP000462363"/>
    </source>
</evidence>
<comment type="caution">
    <text evidence="2">The sequence shown here is derived from an EMBL/GenBank/DDBJ whole genome shotgun (WGS) entry which is preliminary data.</text>
</comment>
<feature type="transmembrane region" description="Helical" evidence="1">
    <location>
        <begin position="6"/>
        <end position="21"/>
    </location>
</feature>
<feature type="transmembrane region" description="Helical" evidence="1">
    <location>
        <begin position="71"/>
        <end position="89"/>
    </location>
</feature>
<gene>
    <name evidence="2" type="ORF">FYJ37_00750</name>
</gene>
<evidence type="ECO:0000313" key="2">
    <source>
        <dbReference type="EMBL" id="MSS38918.1"/>
    </source>
</evidence>
<dbReference type="AlphaFoldDB" id="A0A844F119"/>
<keyword evidence="1" id="KW-1133">Transmembrane helix</keyword>
<protein>
    <submittedName>
        <fullName evidence="2">Uncharacterized protein</fullName>
    </submittedName>
</protein>
<keyword evidence="1" id="KW-0472">Membrane</keyword>
<dbReference type="GeneID" id="62696815"/>
<keyword evidence="1" id="KW-0812">Transmembrane</keyword>
<organism evidence="2 3">
    <name type="scientific">Clostridium scindens (strain JCM 10418 / VPI 12708)</name>
    <dbReference type="NCBI Taxonomy" id="29347"/>
    <lineage>
        <taxon>Bacteria</taxon>
        <taxon>Bacillati</taxon>
        <taxon>Bacillota</taxon>
        <taxon>Clostridia</taxon>
        <taxon>Lachnospirales</taxon>
        <taxon>Lachnospiraceae</taxon>
    </lineage>
</organism>